<dbReference type="NCBIfam" id="NF041874">
    <property type="entry name" value="EPS_EpsC"/>
    <property type="match status" value="1"/>
</dbReference>
<keyword evidence="11 13" id="KW-0012">Acyltransferase</keyword>
<dbReference type="GO" id="GO:0005737">
    <property type="term" value="C:cytoplasm"/>
    <property type="evidence" value="ECO:0007669"/>
    <property type="project" value="UniProtKB-SubCell"/>
</dbReference>
<keyword evidence="6" id="KW-0963">Cytoplasm</keyword>
<dbReference type="EMBL" id="CP030117">
    <property type="protein sequence ID" value="AWX56471.1"/>
    <property type="molecule type" value="Genomic_DNA"/>
</dbReference>
<comment type="pathway">
    <text evidence="2">Amino-acid biosynthesis; L-cysteine biosynthesis; L-cysteine from L-serine: step 1/2.</text>
</comment>
<dbReference type="Gene3D" id="2.160.10.10">
    <property type="entry name" value="Hexapeptide repeat proteins"/>
    <property type="match status" value="1"/>
</dbReference>
<evidence type="ECO:0000256" key="10">
    <source>
        <dbReference type="ARBA" id="ARBA00023192"/>
    </source>
</evidence>
<dbReference type="Proteomes" id="UP000036061">
    <property type="component" value="Chromosome"/>
</dbReference>
<dbReference type="UniPathway" id="UPA00136">
    <property type="reaction ID" value="UER00199"/>
</dbReference>
<evidence type="ECO:0000256" key="11">
    <source>
        <dbReference type="ARBA" id="ARBA00023315"/>
    </source>
</evidence>
<comment type="catalytic activity">
    <reaction evidence="12 13">
        <text>L-serine + acetyl-CoA = O-acetyl-L-serine + CoA</text>
        <dbReference type="Rhea" id="RHEA:24560"/>
        <dbReference type="ChEBI" id="CHEBI:33384"/>
        <dbReference type="ChEBI" id="CHEBI:57287"/>
        <dbReference type="ChEBI" id="CHEBI:57288"/>
        <dbReference type="ChEBI" id="CHEBI:58340"/>
        <dbReference type="EC" id="2.3.1.30"/>
    </reaction>
</comment>
<dbReference type="SUPFAM" id="SSF51161">
    <property type="entry name" value="Trimeric LpxA-like enzymes"/>
    <property type="match status" value="1"/>
</dbReference>
<dbReference type="NCBIfam" id="TIGR01172">
    <property type="entry name" value="cysE"/>
    <property type="match status" value="1"/>
</dbReference>
<evidence type="ECO:0000256" key="4">
    <source>
        <dbReference type="ARBA" id="ARBA00013266"/>
    </source>
</evidence>
<gene>
    <name evidence="14" type="primary">cysE</name>
    <name evidence="14" type="ORF">AB432_016145</name>
</gene>
<dbReference type="Gene3D" id="1.10.3130.10">
    <property type="entry name" value="serine acetyltransferase, domain 1"/>
    <property type="match status" value="1"/>
</dbReference>
<keyword evidence="7" id="KW-0028">Amino-acid biosynthesis</keyword>
<dbReference type="Pfam" id="PF00132">
    <property type="entry name" value="Hexapep"/>
    <property type="match status" value="1"/>
</dbReference>
<accession>A0A2Z4MJC6</accession>
<dbReference type="AlphaFoldDB" id="A0A2Z4MJC6"/>
<evidence type="ECO:0000256" key="5">
    <source>
        <dbReference type="ARBA" id="ARBA00018522"/>
    </source>
</evidence>
<keyword evidence="8 13" id="KW-0808">Transferase</keyword>
<evidence type="ECO:0000256" key="3">
    <source>
        <dbReference type="ARBA" id="ARBA00007274"/>
    </source>
</evidence>
<dbReference type="FunFam" id="1.10.3130.10:FF:000003">
    <property type="entry name" value="Serine acetyltransferase"/>
    <property type="match status" value="1"/>
</dbReference>
<dbReference type="PIRSF" id="PIRSF000441">
    <property type="entry name" value="CysE"/>
    <property type="match status" value="1"/>
</dbReference>
<dbReference type="GO" id="GO:0006535">
    <property type="term" value="P:cysteine biosynthetic process from serine"/>
    <property type="evidence" value="ECO:0007669"/>
    <property type="project" value="InterPro"/>
</dbReference>
<evidence type="ECO:0000256" key="13">
    <source>
        <dbReference type="PIRNR" id="PIRNR000441"/>
    </source>
</evidence>
<dbReference type="EC" id="2.3.1.30" evidence="4 13"/>
<dbReference type="FunFam" id="2.160.10.10:FF:000007">
    <property type="entry name" value="Serine acetyltransferase"/>
    <property type="match status" value="1"/>
</dbReference>
<evidence type="ECO:0000313" key="15">
    <source>
        <dbReference type="Proteomes" id="UP000036061"/>
    </source>
</evidence>
<dbReference type="PANTHER" id="PTHR42811">
    <property type="entry name" value="SERINE ACETYLTRANSFERASE"/>
    <property type="match status" value="1"/>
</dbReference>
<evidence type="ECO:0000256" key="1">
    <source>
        <dbReference type="ARBA" id="ARBA00004496"/>
    </source>
</evidence>
<dbReference type="GO" id="GO:0009001">
    <property type="term" value="F:serine O-acetyltransferase activity"/>
    <property type="evidence" value="ECO:0007669"/>
    <property type="project" value="UniProtKB-EC"/>
</dbReference>
<comment type="subcellular location">
    <subcellularLocation>
        <location evidence="1">Cytoplasm</location>
    </subcellularLocation>
</comment>
<name>A0A2Z4MJC6_BREBE</name>
<dbReference type="InterPro" id="IPR011004">
    <property type="entry name" value="Trimer_LpxA-like_sf"/>
</dbReference>
<dbReference type="InterPro" id="IPR042122">
    <property type="entry name" value="Ser_AcTrfase_N_sf"/>
</dbReference>
<evidence type="ECO:0000256" key="7">
    <source>
        <dbReference type="ARBA" id="ARBA00022605"/>
    </source>
</evidence>
<dbReference type="InterPro" id="IPR053376">
    <property type="entry name" value="Serine_acetyltransferase"/>
</dbReference>
<protein>
    <recommendedName>
        <fullName evidence="5 13">Serine acetyltransferase</fullName>
        <ecNumber evidence="4 13">2.3.1.30</ecNumber>
    </recommendedName>
</protein>
<proteinExistence type="inferred from homology"/>
<dbReference type="InterPro" id="IPR001451">
    <property type="entry name" value="Hexapep"/>
</dbReference>
<evidence type="ECO:0000256" key="12">
    <source>
        <dbReference type="ARBA" id="ARBA00049486"/>
    </source>
</evidence>
<evidence type="ECO:0000256" key="6">
    <source>
        <dbReference type="ARBA" id="ARBA00022490"/>
    </source>
</evidence>
<evidence type="ECO:0000256" key="9">
    <source>
        <dbReference type="ARBA" id="ARBA00022737"/>
    </source>
</evidence>
<evidence type="ECO:0000256" key="8">
    <source>
        <dbReference type="ARBA" id="ARBA00022679"/>
    </source>
</evidence>
<keyword evidence="10" id="KW-0198">Cysteine biosynthesis</keyword>
<evidence type="ECO:0000313" key="14">
    <source>
        <dbReference type="EMBL" id="AWX56471.1"/>
    </source>
</evidence>
<reference evidence="14 15" key="1">
    <citation type="journal article" date="2015" name="Genome Announc.">
        <title>Draft Genome Sequence of Brevibacillus brevis DZQ7, a Plant Growth-Promoting Rhizobacterium with Broad-Spectrum Antimicrobial Activity.</title>
        <authorList>
            <person name="Hou Q."/>
            <person name="Wang C."/>
            <person name="Hou X."/>
            <person name="Xia Z."/>
            <person name="Ye J."/>
            <person name="Liu K."/>
            <person name="Liu H."/>
            <person name="Wang J."/>
            <person name="Guo H."/>
            <person name="Yu X."/>
            <person name="Yang Y."/>
            <person name="Du B."/>
            <person name="Ding Y."/>
        </authorList>
    </citation>
    <scope>NUCLEOTIDE SEQUENCE [LARGE SCALE GENOMIC DNA]</scope>
    <source>
        <strain evidence="14 15">DZQ7</strain>
    </source>
</reference>
<evidence type="ECO:0000256" key="2">
    <source>
        <dbReference type="ARBA" id="ARBA00004876"/>
    </source>
</evidence>
<dbReference type="CDD" id="cd03354">
    <property type="entry name" value="LbH_SAT"/>
    <property type="match status" value="1"/>
</dbReference>
<dbReference type="InterPro" id="IPR005881">
    <property type="entry name" value="Ser_O-AcTrfase"/>
</dbReference>
<organism evidence="14 15">
    <name type="scientific">Brevibacillus brevis</name>
    <name type="common">Bacillus brevis</name>
    <dbReference type="NCBI Taxonomy" id="1393"/>
    <lineage>
        <taxon>Bacteria</taxon>
        <taxon>Bacillati</taxon>
        <taxon>Bacillota</taxon>
        <taxon>Bacilli</taxon>
        <taxon>Bacillales</taxon>
        <taxon>Paenibacillaceae</taxon>
        <taxon>Brevibacillus</taxon>
    </lineage>
</organism>
<comment type="similarity">
    <text evidence="3 13">Belongs to the transferase hexapeptide repeat family.</text>
</comment>
<sequence>MFHKLRKDIDFIKAKDPAARNTLEIILCYPGFHALLLHRIAHGIYKKGFFLAGRMISVVNRFLTGVDIHPRAKIGEAVFIDHGMGIVIGETTEIGNHVTLYQCVTLGGTGKDTGKRHPTIGNNVIISAGAKVLGPIRVGDNSKIGAGAVILKEVPPNCTVVGIPGEVVRYNEPSVSRESEEPTPVAAGLM</sequence>
<dbReference type="InterPro" id="IPR045304">
    <property type="entry name" value="LbH_SAT"/>
</dbReference>
<keyword evidence="9" id="KW-0677">Repeat</keyword>